<proteinExistence type="predicted"/>
<dbReference type="RefSeq" id="WP_317490288.1">
    <property type="nucleotide sequence ID" value="NZ_CP136051.1"/>
</dbReference>
<dbReference type="EMBL" id="CP136051">
    <property type="protein sequence ID" value="WOK07617.1"/>
    <property type="molecule type" value="Genomic_DNA"/>
</dbReference>
<gene>
    <name evidence="2" type="ORF">RT717_03140</name>
</gene>
<organism evidence="2 3">
    <name type="scientific">Imperialibacter roseus</name>
    <dbReference type="NCBI Taxonomy" id="1324217"/>
    <lineage>
        <taxon>Bacteria</taxon>
        <taxon>Pseudomonadati</taxon>
        <taxon>Bacteroidota</taxon>
        <taxon>Cytophagia</taxon>
        <taxon>Cytophagales</taxon>
        <taxon>Flammeovirgaceae</taxon>
        <taxon>Imperialibacter</taxon>
    </lineage>
</organism>
<feature type="chain" id="PRO_5045427371" description="Outer membrane protein beta-barrel domain-containing protein" evidence="1">
    <location>
        <begin position="19"/>
        <end position="205"/>
    </location>
</feature>
<name>A0ABZ0ISY8_9BACT</name>
<keyword evidence="3" id="KW-1185">Reference proteome</keyword>
<evidence type="ECO:0008006" key="4">
    <source>
        <dbReference type="Google" id="ProtNLM"/>
    </source>
</evidence>
<protein>
    <recommendedName>
        <fullName evidence="4">Outer membrane protein beta-barrel domain-containing protein</fullName>
    </recommendedName>
</protein>
<dbReference type="Proteomes" id="UP001302349">
    <property type="component" value="Chromosome"/>
</dbReference>
<evidence type="ECO:0000313" key="3">
    <source>
        <dbReference type="Proteomes" id="UP001302349"/>
    </source>
</evidence>
<sequence length="205" mass="22604">MKNFLISAFLLISGAASAQQIVTDFESQKKSIVKMEFFSPLTGNTTFGYERYIKDWVSWEAKVGIIGLGLDPNEIDPSGVLFRVGPKFKLNPDFVADGMKGSHLLSGKYIRPEIAMSFFTQDNIVYDEFSGNESRNREDYSAVAILLNYGRQYVLADIMSLDYHVGLGYGFNSGGEGRYSYSHAAGGRDFPVAVSAGFTIGVLLK</sequence>
<evidence type="ECO:0000313" key="2">
    <source>
        <dbReference type="EMBL" id="WOK07617.1"/>
    </source>
</evidence>
<keyword evidence="1" id="KW-0732">Signal</keyword>
<accession>A0ABZ0ISY8</accession>
<reference evidence="2 3" key="1">
    <citation type="journal article" date="2023" name="Microbiol. Resour. Announc.">
        <title>Complete Genome Sequence of Imperialibacter roseus strain P4T.</title>
        <authorList>
            <person name="Tizabi D.R."/>
            <person name="Bachvaroff T."/>
            <person name="Hill R.T."/>
        </authorList>
    </citation>
    <scope>NUCLEOTIDE SEQUENCE [LARGE SCALE GENOMIC DNA]</scope>
    <source>
        <strain evidence="2 3">P4T</strain>
    </source>
</reference>
<evidence type="ECO:0000256" key="1">
    <source>
        <dbReference type="SAM" id="SignalP"/>
    </source>
</evidence>
<feature type="signal peptide" evidence="1">
    <location>
        <begin position="1"/>
        <end position="18"/>
    </location>
</feature>